<feature type="repeat" description="ANK" evidence="3">
    <location>
        <begin position="39"/>
        <end position="71"/>
    </location>
</feature>
<reference evidence="4 5" key="1">
    <citation type="submission" date="2020-06" db="EMBL/GenBank/DDBJ databases">
        <authorList>
            <person name="Li R."/>
            <person name="Bekaert M."/>
        </authorList>
    </citation>
    <scope>NUCLEOTIDE SEQUENCE [LARGE SCALE GENOMIC DNA]</scope>
    <source>
        <strain evidence="5">wild</strain>
    </source>
</reference>
<dbReference type="InterPro" id="IPR051165">
    <property type="entry name" value="Multifunctional_ANK_Repeat"/>
</dbReference>
<gene>
    <name evidence="4" type="ORF">MCOR_47876</name>
</gene>
<sequence length="430" mass="48392">MAVLAAQLYNAVDCGNSNELQRLIDHGADVDQCYDNYSHRKSILHFACGKGRIDCVKILLDHGASVSIRDKWRMPPIMYCISTNYLDIAHMLIEKDRKTVDAQDMHGRSSLHVAVEDGSETAINLLLQSGCDVNIQTFNGISPLMLLMSSKDIDSYFPLMKMLLESGANVNLKSFRDNRTALHLASITKKVDAVEYLLKLNADPNHVDTSGKTPLTNLLDHHVPIYQHRPKITDDVMCTAVLLTQAGADMNLTTTELSNPLIMAEHVKCHQMVRLFLDHGADVNMRFPYSRLTPLVMAIQQKDIDIVRVLIDWNCRFDLTGRCFRQGDYYDISPFELAIRQGSWDIVKLMVLHGYNVSTLSYLKDSIIVSDVPLTLKNNPEMLHFLSYYASHPASLVNLCTLIIFKAIRSNISNKIKLLPRGSIVSDDIS</sequence>
<protein>
    <submittedName>
        <fullName evidence="4">Uncharacterized protein</fullName>
    </submittedName>
</protein>
<evidence type="ECO:0000313" key="4">
    <source>
        <dbReference type="EMBL" id="CAC5415169.1"/>
    </source>
</evidence>
<dbReference type="Pfam" id="PF12796">
    <property type="entry name" value="Ank_2"/>
    <property type="match status" value="3"/>
</dbReference>
<dbReference type="SMART" id="SM00248">
    <property type="entry name" value="ANK"/>
    <property type="match status" value="9"/>
</dbReference>
<dbReference type="InterPro" id="IPR036770">
    <property type="entry name" value="Ankyrin_rpt-contain_sf"/>
</dbReference>
<name>A0A6J8E2X7_MYTCO</name>
<evidence type="ECO:0000313" key="5">
    <source>
        <dbReference type="Proteomes" id="UP000507470"/>
    </source>
</evidence>
<keyword evidence="1" id="KW-0677">Repeat</keyword>
<dbReference type="OrthoDB" id="9995210at2759"/>
<feature type="repeat" description="ANK" evidence="3">
    <location>
        <begin position="177"/>
        <end position="209"/>
    </location>
</feature>
<dbReference type="PROSITE" id="PS50297">
    <property type="entry name" value="ANK_REP_REGION"/>
    <property type="match status" value="4"/>
</dbReference>
<feature type="repeat" description="ANK" evidence="3">
    <location>
        <begin position="139"/>
        <end position="175"/>
    </location>
</feature>
<feature type="repeat" description="ANK" evidence="3">
    <location>
        <begin position="106"/>
        <end position="138"/>
    </location>
</feature>
<dbReference type="PANTHER" id="PTHR24123:SF33">
    <property type="entry name" value="PROTEIN HOS4"/>
    <property type="match status" value="1"/>
</dbReference>
<dbReference type="PROSITE" id="PS50088">
    <property type="entry name" value="ANK_REPEAT"/>
    <property type="match status" value="4"/>
</dbReference>
<dbReference type="AlphaFoldDB" id="A0A6J8E2X7"/>
<dbReference type="InterPro" id="IPR002110">
    <property type="entry name" value="Ankyrin_rpt"/>
</dbReference>
<keyword evidence="5" id="KW-1185">Reference proteome</keyword>
<evidence type="ECO:0000256" key="1">
    <source>
        <dbReference type="ARBA" id="ARBA00022737"/>
    </source>
</evidence>
<proteinExistence type="predicted"/>
<accession>A0A6J8E2X7</accession>
<organism evidence="4 5">
    <name type="scientific">Mytilus coruscus</name>
    <name type="common">Sea mussel</name>
    <dbReference type="NCBI Taxonomy" id="42192"/>
    <lineage>
        <taxon>Eukaryota</taxon>
        <taxon>Metazoa</taxon>
        <taxon>Spiralia</taxon>
        <taxon>Lophotrochozoa</taxon>
        <taxon>Mollusca</taxon>
        <taxon>Bivalvia</taxon>
        <taxon>Autobranchia</taxon>
        <taxon>Pteriomorphia</taxon>
        <taxon>Mytilida</taxon>
        <taxon>Mytiloidea</taxon>
        <taxon>Mytilidae</taxon>
        <taxon>Mytilinae</taxon>
        <taxon>Mytilus</taxon>
    </lineage>
</organism>
<dbReference type="SUPFAM" id="SSF48403">
    <property type="entry name" value="Ankyrin repeat"/>
    <property type="match status" value="1"/>
</dbReference>
<evidence type="ECO:0000256" key="3">
    <source>
        <dbReference type="PROSITE-ProRule" id="PRU00023"/>
    </source>
</evidence>
<dbReference type="PANTHER" id="PTHR24123">
    <property type="entry name" value="ANKYRIN REPEAT-CONTAINING"/>
    <property type="match status" value="1"/>
</dbReference>
<dbReference type="PRINTS" id="PR01415">
    <property type="entry name" value="ANKYRIN"/>
</dbReference>
<dbReference type="EMBL" id="CACVKT020008387">
    <property type="protein sequence ID" value="CAC5415169.1"/>
    <property type="molecule type" value="Genomic_DNA"/>
</dbReference>
<dbReference type="Gene3D" id="1.25.40.20">
    <property type="entry name" value="Ankyrin repeat-containing domain"/>
    <property type="match status" value="3"/>
</dbReference>
<keyword evidence="2 3" id="KW-0040">ANK repeat</keyword>
<evidence type="ECO:0000256" key="2">
    <source>
        <dbReference type="ARBA" id="ARBA00023043"/>
    </source>
</evidence>
<dbReference type="Proteomes" id="UP000507470">
    <property type="component" value="Unassembled WGS sequence"/>
</dbReference>